<dbReference type="Pfam" id="PF01464">
    <property type="entry name" value="SLT"/>
    <property type="match status" value="1"/>
</dbReference>
<keyword evidence="3" id="KW-1185">Reference proteome</keyword>
<dbReference type="STRING" id="91360.SAMN05660330_03111"/>
<dbReference type="SMART" id="SM00257">
    <property type="entry name" value="LysM"/>
    <property type="match status" value="3"/>
</dbReference>
<dbReference type="CDD" id="cd16894">
    <property type="entry name" value="MltD-like"/>
    <property type="match status" value="1"/>
</dbReference>
<dbReference type="SUPFAM" id="SSF54106">
    <property type="entry name" value="LysM domain"/>
    <property type="match status" value="1"/>
</dbReference>
<dbReference type="SUPFAM" id="SSF53955">
    <property type="entry name" value="Lysozyme-like"/>
    <property type="match status" value="1"/>
</dbReference>
<dbReference type="InterPro" id="IPR008258">
    <property type="entry name" value="Transglycosylase_SLT_dom_1"/>
</dbReference>
<protein>
    <submittedName>
        <fullName evidence="2">Membrane-bound lytic murein transglycosylase D</fullName>
    </submittedName>
</protein>
<reference evidence="2 3" key="1">
    <citation type="submission" date="2016-10" db="EMBL/GenBank/DDBJ databases">
        <authorList>
            <person name="de Groot N.N."/>
        </authorList>
    </citation>
    <scope>NUCLEOTIDE SEQUENCE [LARGE SCALE GENOMIC DNA]</scope>
    <source>
        <strain evidence="2 3">DSM 12130</strain>
    </source>
</reference>
<evidence type="ECO:0000313" key="2">
    <source>
        <dbReference type="EMBL" id="SDP53651.1"/>
    </source>
</evidence>
<accession>A0A1H0TIH6</accession>
<dbReference type="PANTHER" id="PTHR33734">
    <property type="entry name" value="LYSM DOMAIN-CONTAINING GPI-ANCHORED PROTEIN 2"/>
    <property type="match status" value="1"/>
</dbReference>
<dbReference type="AlphaFoldDB" id="A0A1H0TIH6"/>
<name>A0A1H0TIH6_9BACT</name>
<dbReference type="Pfam" id="PF01476">
    <property type="entry name" value="LysM"/>
    <property type="match status" value="3"/>
</dbReference>
<feature type="domain" description="LysM" evidence="1">
    <location>
        <begin position="622"/>
        <end position="667"/>
    </location>
</feature>
<proteinExistence type="predicted"/>
<dbReference type="PROSITE" id="PS51782">
    <property type="entry name" value="LYSM"/>
    <property type="match status" value="2"/>
</dbReference>
<dbReference type="GO" id="GO:0008932">
    <property type="term" value="F:lytic endotransglycosylase activity"/>
    <property type="evidence" value="ECO:0007669"/>
    <property type="project" value="TreeGrafter"/>
</dbReference>
<feature type="domain" description="LysM" evidence="1">
    <location>
        <begin position="423"/>
        <end position="467"/>
    </location>
</feature>
<dbReference type="EMBL" id="FNJI01000024">
    <property type="protein sequence ID" value="SDP53651.1"/>
    <property type="molecule type" value="Genomic_DNA"/>
</dbReference>
<dbReference type="Gene3D" id="3.10.350.10">
    <property type="entry name" value="LysM domain"/>
    <property type="match status" value="2"/>
</dbReference>
<gene>
    <name evidence="2" type="ORF">SAMN05660330_03111</name>
</gene>
<evidence type="ECO:0000259" key="1">
    <source>
        <dbReference type="PROSITE" id="PS51782"/>
    </source>
</evidence>
<sequence>MINVFTMSQFFQESMHISAMPGRQVSQTTTLCSMTTRPVRWFILLASTILFLVLPGTLTCSAASKPFPLYYAIVDNVNFWEKIYSTYSLNQAVIHDSDDLSKVYGVISLVDDKTPGASKINSQRQQQAIENYSRMLTRLAGGSPVTGEEKRIAALFTGPNRLQELRNAAKNVRSQRGQKERFLEGVVKSGAFLEEIRAIFRSYNLPEDLAYLPHVESSFNTRAYSKFGAAGMWQFTRSTGKLYMMINSEVDERLDPILATHAAAKYLRNSYEKLGTWPLAITSYNYGLAGMLRAREDKGSYSEIYRNYQKGYFKFASKNFYSEFLAARMVAEKLEKKYRLHRPQRVTTFKLRGFVHINQLTDHFRTTVATLQRLNPALRAPVFGGEKLVPEGYTLRLPNEQSTAKLINSFPSSRFKSSQNQNLFHRVKKGETAGAIARQYDISLSDLLSANNLDRFSTIYIRQKLRIPLSHGGIGFVPVSPVAVLNAKPKIVALSPQGGAPPVLTAAKKNKPTSWQSTDFLPSKDPTIYNVFNITTRGDFKVGQVVVQPEESLELFAQWLNTDIATLTRMSNLPRGRQISPGQKIQLFFNHVSPDKFEEKRLDFLNETEEDFFSAYTVIGKTMYTVEPGDTLWDLCYNKFDIPLWLLERYNSTINLAQLRHSQELIIPLVQQL</sequence>
<dbReference type="Proteomes" id="UP000199073">
    <property type="component" value="Unassembled WGS sequence"/>
</dbReference>
<organism evidence="2 3">
    <name type="scientific">Desulforhopalus singaporensis</name>
    <dbReference type="NCBI Taxonomy" id="91360"/>
    <lineage>
        <taxon>Bacteria</taxon>
        <taxon>Pseudomonadati</taxon>
        <taxon>Thermodesulfobacteriota</taxon>
        <taxon>Desulfobulbia</taxon>
        <taxon>Desulfobulbales</taxon>
        <taxon>Desulfocapsaceae</taxon>
        <taxon>Desulforhopalus</taxon>
    </lineage>
</organism>
<dbReference type="OrthoDB" id="9815002at2"/>
<dbReference type="Gene3D" id="1.10.530.10">
    <property type="match status" value="1"/>
</dbReference>
<evidence type="ECO:0000313" key="3">
    <source>
        <dbReference type="Proteomes" id="UP000199073"/>
    </source>
</evidence>
<dbReference type="InterPro" id="IPR036779">
    <property type="entry name" value="LysM_dom_sf"/>
</dbReference>
<dbReference type="InterPro" id="IPR018392">
    <property type="entry name" value="LysM"/>
</dbReference>
<dbReference type="InterPro" id="IPR023346">
    <property type="entry name" value="Lysozyme-like_dom_sf"/>
</dbReference>
<dbReference type="CDD" id="cd00118">
    <property type="entry name" value="LysM"/>
    <property type="match status" value="2"/>
</dbReference>
<dbReference type="PANTHER" id="PTHR33734:SF22">
    <property type="entry name" value="MEMBRANE-BOUND LYTIC MUREIN TRANSGLYCOSYLASE D"/>
    <property type="match status" value="1"/>
</dbReference>